<dbReference type="OMA" id="NHIWKRT"/>
<feature type="compositionally biased region" description="Basic and acidic residues" evidence="1">
    <location>
        <begin position="92"/>
        <end position="107"/>
    </location>
</feature>
<evidence type="ECO:0000256" key="1">
    <source>
        <dbReference type="SAM" id="MobiDB-lite"/>
    </source>
</evidence>
<dbReference type="EMBL" id="LN856930">
    <property type="protein sequence ID" value="CDP94534.1"/>
    <property type="molecule type" value="Genomic_DNA"/>
</dbReference>
<keyword evidence="2" id="KW-0472">Membrane</keyword>
<dbReference type="AlphaFoldDB" id="A0A1I9G1H1"/>
<name>A0A1I9G1H1_BRUMA</name>
<gene>
    <name evidence="3" type="primary">Bm9604</name>
    <name evidence="3" type="ORF">BM_Bm9604</name>
</gene>
<feature type="compositionally biased region" description="Basic residues" evidence="1">
    <location>
        <begin position="127"/>
        <end position="136"/>
    </location>
</feature>
<feature type="compositionally biased region" description="Basic and acidic residues" evidence="1">
    <location>
        <begin position="137"/>
        <end position="151"/>
    </location>
</feature>
<feature type="region of interest" description="Disordered" evidence="1">
    <location>
        <begin position="34"/>
        <end position="177"/>
    </location>
</feature>
<reference evidence="3" key="2">
    <citation type="submission" date="2012-12" db="EMBL/GenBank/DDBJ databases">
        <authorList>
            <consortium name="WormBase Consortium"/>
            <person name="Ghedin E."/>
            <person name="Paulini M."/>
        </authorList>
    </citation>
    <scope>NUCLEOTIDE SEQUENCE</scope>
    <source>
        <strain evidence="3">FR3</strain>
    </source>
</reference>
<evidence type="ECO:0000313" key="3">
    <source>
        <dbReference type="EMBL" id="CDP94534.1"/>
    </source>
</evidence>
<protein>
    <submittedName>
        <fullName evidence="3">Bm9604, isoform d</fullName>
    </submittedName>
</protein>
<organism evidence="3">
    <name type="scientific">Brugia malayi</name>
    <name type="common">Filarial nematode worm</name>
    <dbReference type="NCBI Taxonomy" id="6279"/>
    <lineage>
        <taxon>Eukaryota</taxon>
        <taxon>Metazoa</taxon>
        <taxon>Ecdysozoa</taxon>
        <taxon>Nematoda</taxon>
        <taxon>Chromadorea</taxon>
        <taxon>Rhabditida</taxon>
        <taxon>Spirurina</taxon>
        <taxon>Spiruromorpha</taxon>
        <taxon>Filarioidea</taxon>
        <taxon>Onchocercidae</taxon>
        <taxon>Brugia</taxon>
    </lineage>
</organism>
<feature type="compositionally biased region" description="Basic residues" evidence="1">
    <location>
        <begin position="152"/>
        <end position="163"/>
    </location>
</feature>
<feature type="compositionally biased region" description="Polar residues" evidence="1">
    <location>
        <begin position="82"/>
        <end position="91"/>
    </location>
</feature>
<feature type="compositionally biased region" description="Basic and acidic residues" evidence="1">
    <location>
        <begin position="51"/>
        <end position="68"/>
    </location>
</feature>
<proteinExistence type="predicted"/>
<reference evidence="3" key="1">
    <citation type="journal article" date="2007" name="Science">
        <title>Draft genome of the filarial nematode parasite Brugia malayi.</title>
        <authorList>
            <person name="Ghedin E."/>
            <person name="Wang S."/>
            <person name="Spiro D."/>
            <person name="Caler E."/>
            <person name="Zhao Q."/>
            <person name="Crabtree J."/>
            <person name="Allen J.E."/>
            <person name="Delcher A.L."/>
            <person name="Guiliano D.B."/>
            <person name="Miranda-Saavedra D."/>
            <person name="Angiuoli S.V."/>
            <person name="Creasy T."/>
            <person name="Amedeo P."/>
            <person name="Haas B."/>
            <person name="El-Sayed N.M."/>
            <person name="Wortman J.R."/>
            <person name="Feldblyum T."/>
            <person name="Tallon L."/>
            <person name="Schatz M."/>
            <person name="Shumway M."/>
            <person name="Koo H."/>
            <person name="Salzberg S.L."/>
            <person name="Schobel S."/>
            <person name="Pertea M."/>
            <person name="Pop M."/>
            <person name="White O."/>
            <person name="Barton G.J."/>
            <person name="Carlow C.K."/>
            <person name="Crawford M.J."/>
            <person name="Daub J."/>
            <person name="Dimmic M.W."/>
            <person name="Estes C.F."/>
            <person name="Foster J.M."/>
            <person name="Ganatra M."/>
            <person name="Gregory W.F."/>
            <person name="Johnson N.M."/>
            <person name="Jin J."/>
            <person name="Komuniecki R."/>
            <person name="Korf I."/>
            <person name="Kumar S."/>
            <person name="Laney S."/>
            <person name="Li B.W."/>
            <person name="Li W."/>
            <person name="Lindblom T.H."/>
            <person name="Lustigman S."/>
            <person name="Ma D."/>
            <person name="Maina C.V."/>
            <person name="Martin D.M."/>
            <person name="McCarter J.P."/>
            <person name="McReynolds L."/>
            <person name="Mitreva M."/>
            <person name="Nutman T.B."/>
            <person name="Parkinson J."/>
            <person name="Peregrin-Alvarez J.M."/>
            <person name="Poole C."/>
            <person name="Ren Q."/>
            <person name="Saunders L."/>
            <person name="Sluder A.E."/>
            <person name="Smith K."/>
            <person name="Stanke M."/>
            <person name="Unnasch T.R."/>
            <person name="Ware J."/>
            <person name="Wei A.D."/>
            <person name="Weil G."/>
            <person name="Williams D.J."/>
            <person name="Zhang Y."/>
            <person name="Williams S.A."/>
            <person name="Fraser-Liggett C."/>
            <person name="Slatko B."/>
            <person name="Blaxter M.L."/>
            <person name="Scott A.L."/>
        </authorList>
    </citation>
    <scope>NUCLEOTIDE SEQUENCE</scope>
    <source>
        <strain evidence="3">FR3</strain>
    </source>
</reference>
<sequence length="308" mass="35118">MNTTSTIQYRSSTDHSISCALSAVIVWTGEGGCDDNSAVESTENEEENENSEVRGGREKNHIWKRTDYTKASAVDAMGLYSSGKQNESDNSATRRKERKDEKQKKDEEEIISLSSEISKSEKDEKERKKRKKRKKKRSDESTNGREIDRKGRILKTKKKRRPFRPKDNDDEDDTGLEKRAVTISAPAVHSSSQPRPPVHVEENTKTALCAPSMVIGICESHGKLNNWEELIIIGGKFQESMLPDDDDMDDIKPPVSYKAMYEGGSESKYTDMEWSVELRYWIVLVVFISLLIIYRSLLPPLQCDTKFQ</sequence>
<keyword evidence="2" id="KW-0812">Transmembrane</keyword>
<accession>A0A1I9G1H1</accession>
<keyword evidence="2" id="KW-1133">Transmembrane helix</keyword>
<feature type="transmembrane region" description="Helical" evidence="2">
    <location>
        <begin position="278"/>
        <end position="298"/>
    </location>
</feature>
<evidence type="ECO:0000256" key="2">
    <source>
        <dbReference type="SAM" id="Phobius"/>
    </source>
</evidence>